<dbReference type="InterPro" id="IPR000485">
    <property type="entry name" value="AsnC-type_HTH_dom"/>
</dbReference>
<keyword evidence="1" id="KW-0805">Transcription regulation</keyword>
<dbReference type="Gene3D" id="3.30.70.920">
    <property type="match status" value="1"/>
</dbReference>
<gene>
    <name evidence="5" type="ORF">ACFPFW_10835</name>
</gene>
<organism evidence="5 6">
    <name type="scientific">Flaviflagellibacter deserti</name>
    <dbReference type="NCBI Taxonomy" id="2267266"/>
    <lineage>
        <taxon>Bacteria</taxon>
        <taxon>Pseudomonadati</taxon>
        <taxon>Pseudomonadota</taxon>
        <taxon>Alphaproteobacteria</taxon>
        <taxon>Hyphomicrobiales</taxon>
        <taxon>Flaviflagellibacter</taxon>
    </lineage>
</organism>
<dbReference type="InterPro" id="IPR036388">
    <property type="entry name" value="WH-like_DNA-bd_sf"/>
</dbReference>
<dbReference type="InterPro" id="IPR019887">
    <property type="entry name" value="Tscrpt_reg_AsnC/Lrp_C"/>
</dbReference>
<dbReference type="InterPro" id="IPR019888">
    <property type="entry name" value="Tscrpt_reg_AsnC-like"/>
</dbReference>
<dbReference type="PRINTS" id="PR00033">
    <property type="entry name" value="HTHASNC"/>
</dbReference>
<dbReference type="PANTHER" id="PTHR30154">
    <property type="entry name" value="LEUCINE-RESPONSIVE REGULATORY PROTEIN"/>
    <property type="match status" value="1"/>
</dbReference>
<dbReference type="RefSeq" id="WP_114957999.1">
    <property type="nucleotide sequence ID" value="NZ_JBHSJF010000006.1"/>
</dbReference>
<dbReference type="Pfam" id="PF13412">
    <property type="entry name" value="HTH_24"/>
    <property type="match status" value="1"/>
</dbReference>
<dbReference type="SUPFAM" id="SSF54909">
    <property type="entry name" value="Dimeric alpha+beta barrel"/>
    <property type="match status" value="1"/>
</dbReference>
<dbReference type="SUPFAM" id="SSF46785">
    <property type="entry name" value="Winged helix' DNA-binding domain"/>
    <property type="match status" value="1"/>
</dbReference>
<evidence type="ECO:0000256" key="3">
    <source>
        <dbReference type="ARBA" id="ARBA00023163"/>
    </source>
</evidence>
<keyword evidence="6" id="KW-1185">Reference proteome</keyword>
<accession>A0ABV9Z4L1</accession>
<reference evidence="6" key="1">
    <citation type="journal article" date="2019" name="Int. J. Syst. Evol. Microbiol.">
        <title>The Global Catalogue of Microorganisms (GCM) 10K type strain sequencing project: providing services to taxonomists for standard genome sequencing and annotation.</title>
        <authorList>
            <consortium name="The Broad Institute Genomics Platform"/>
            <consortium name="The Broad Institute Genome Sequencing Center for Infectious Disease"/>
            <person name="Wu L."/>
            <person name="Ma J."/>
        </authorList>
    </citation>
    <scope>NUCLEOTIDE SEQUENCE [LARGE SCALE GENOMIC DNA]</scope>
    <source>
        <strain evidence="6">CGMCC 1.16444</strain>
    </source>
</reference>
<feature type="domain" description="HTH asnC-type" evidence="4">
    <location>
        <begin position="11"/>
        <end position="67"/>
    </location>
</feature>
<dbReference type="PANTHER" id="PTHR30154:SF34">
    <property type="entry name" value="TRANSCRIPTIONAL REGULATOR AZLB"/>
    <property type="match status" value="1"/>
</dbReference>
<keyword evidence="3" id="KW-0804">Transcription</keyword>
<dbReference type="EMBL" id="JBHSJF010000006">
    <property type="protein sequence ID" value="MFC5068504.1"/>
    <property type="molecule type" value="Genomic_DNA"/>
</dbReference>
<name>A0ABV9Z4L1_9HYPH</name>
<sequence length="159" mass="17727">MQKQNFDAATIRIIDALQTNSEISLADLAKDVGLSQSPCWRRVSELKKNEVIQRSVAVVDPAALGLTVNVFVHVSLEKQNKESLSIFERAIAKRPEVMECYLMSGDSDYLLRVVAEDLSKYQEFVIDVLTQIPVVSSIRSSFALSRVKYTTALPTAHLV</sequence>
<evidence type="ECO:0000259" key="4">
    <source>
        <dbReference type="PROSITE" id="PS50956"/>
    </source>
</evidence>
<proteinExistence type="predicted"/>
<comment type="caution">
    <text evidence="5">The sequence shown here is derived from an EMBL/GenBank/DDBJ whole genome shotgun (WGS) entry which is preliminary data.</text>
</comment>
<dbReference type="Proteomes" id="UP001595796">
    <property type="component" value="Unassembled WGS sequence"/>
</dbReference>
<dbReference type="Pfam" id="PF01037">
    <property type="entry name" value="AsnC_trans_reg"/>
    <property type="match status" value="1"/>
</dbReference>
<dbReference type="InterPro" id="IPR011008">
    <property type="entry name" value="Dimeric_a/b-barrel"/>
</dbReference>
<dbReference type="InterPro" id="IPR036390">
    <property type="entry name" value="WH_DNA-bd_sf"/>
</dbReference>
<dbReference type="SMART" id="SM00344">
    <property type="entry name" value="HTH_ASNC"/>
    <property type="match status" value="1"/>
</dbReference>
<dbReference type="Gene3D" id="1.10.10.10">
    <property type="entry name" value="Winged helix-like DNA-binding domain superfamily/Winged helix DNA-binding domain"/>
    <property type="match status" value="1"/>
</dbReference>
<dbReference type="PROSITE" id="PS50956">
    <property type="entry name" value="HTH_ASNC_2"/>
    <property type="match status" value="1"/>
</dbReference>
<keyword evidence="2" id="KW-0238">DNA-binding</keyword>
<evidence type="ECO:0000256" key="2">
    <source>
        <dbReference type="ARBA" id="ARBA00023125"/>
    </source>
</evidence>
<evidence type="ECO:0000313" key="5">
    <source>
        <dbReference type="EMBL" id="MFC5068504.1"/>
    </source>
</evidence>
<evidence type="ECO:0000313" key="6">
    <source>
        <dbReference type="Proteomes" id="UP001595796"/>
    </source>
</evidence>
<evidence type="ECO:0000256" key="1">
    <source>
        <dbReference type="ARBA" id="ARBA00023015"/>
    </source>
</evidence>
<protein>
    <submittedName>
        <fullName evidence="5">Lrp/AsnC family transcriptional regulator</fullName>
    </submittedName>
</protein>